<feature type="domain" description="Ams2/SPT21 N-terminal" evidence="2">
    <location>
        <begin position="35"/>
        <end position="174"/>
    </location>
</feature>
<protein>
    <recommendedName>
        <fullName evidence="2">Ams2/SPT21 N-terminal domain-containing protein</fullName>
    </recommendedName>
</protein>
<reference evidence="3" key="1">
    <citation type="journal article" date="2020" name="Stud. Mycol.">
        <title>101 Dothideomycetes genomes: a test case for predicting lifestyles and emergence of pathogens.</title>
        <authorList>
            <person name="Haridas S."/>
            <person name="Albert R."/>
            <person name="Binder M."/>
            <person name="Bloem J."/>
            <person name="Labutti K."/>
            <person name="Salamov A."/>
            <person name="Andreopoulos B."/>
            <person name="Baker S."/>
            <person name="Barry K."/>
            <person name="Bills G."/>
            <person name="Bluhm B."/>
            <person name="Cannon C."/>
            <person name="Castanera R."/>
            <person name="Culley D."/>
            <person name="Daum C."/>
            <person name="Ezra D."/>
            <person name="Gonzalez J."/>
            <person name="Henrissat B."/>
            <person name="Kuo A."/>
            <person name="Liang C."/>
            <person name="Lipzen A."/>
            <person name="Lutzoni F."/>
            <person name="Magnuson J."/>
            <person name="Mondo S."/>
            <person name="Nolan M."/>
            <person name="Ohm R."/>
            <person name="Pangilinan J."/>
            <person name="Park H.-J."/>
            <person name="Ramirez L."/>
            <person name="Alfaro M."/>
            <person name="Sun H."/>
            <person name="Tritt A."/>
            <person name="Yoshinaga Y."/>
            <person name="Zwiers L.-H."/>
            <person name="Turgeon B."/>
            <person name="Goodwin S."/>
            <person name="Spatafora J."/>
            <person name="Crous P."/>
            <person name="Grigoriev I."/>
        </authorList>
    </citation>
    <scope>NUCLEOTIDE SEQUENCE</scope>
    <source>
        <strain evidence="3">CBS 122681</strain>
    </source>
</reference>
<feature type="compositionally biased region" description="Polar residues" evidence="1">
    <location>
        <begin position="534"/>
        <end position="555"/>
    </location>
</feature>
<feature type="region of interest" description="Disordered" evidence="1">
    <location>
        <begin position="981"/>
        <end position="1007"/>
    </location>
</feature>
<feature type="compositionally biased region" description="Polar residues" evidence="1">
    <location>
        <begin position="927"/>
        <end position="940"/>
    </location>
</feature>
<feature type="compositionally biased region" description="Low complexity" evidence="1">
    <location>
        <begin position="453"/>
        <end position="472"/>
    </location>
</feature>
<keyword evidence="4" id="KW-1185">Reference proteome</keyword>
<dbReference type="Pfam" id="PF25823">
    <property type="entry name" value="Ams2-SPT21_N"/>
    <property type="match status" value="1"/>
</dbReference>
<feature type="region of interest" description="Disordered" evidence="1">
    <location>
        <begin position="1172"/>
        <end position="1199"/>
    </location>
</feature>
<feature type="region of interest" description="Disordered" evidence="1">
    <location>
        <begin position="780"/>
        <end position="820"/>
    </location>
</feature>
<dbReference type="GO" id="GO:0006357">
    <property type="term" value="P:regulation of transcription by RNA polymerase II"/>
    <property type="evidence" value="ECO:0007669"/>
    <property type="project" value="TreeGrafter"/>
</dbReference>
<dbReference type="InterPro" id="IPR057725">
    <property type="entry name" value="Ams2-SPT21_N"/>
</dbReference>
<feature type="compositionally biased region" description="Polar residues" evidence="1">
    <location>
        <begin position="256"/>
        <end position="281"/>
    </location>
</feature>
<dbReference type="InterPro" id="IPR013088">
    <property type="entry name" value="Znf_NHR/GATA"/>
</dbReference>
<evidence type="ECO:0000313" key="4">
    <source>
        <dbReference type="Proteomes" id="UP000799324"/>
    </source>
</evidence>
<feature type="region of interest" description="Disordered" evidence="1">
    <location>
        <begin position="1"/>
        <end position="33"/>
    </location>
</feature>
<feature type="compositionally biased region" description="Basic residues" evidence="1">
    <location>
        <begin position="794"/>
        <end position="808"/>
    </location>
</feature>
<accession>A0A6A6T7U4</accession>
<gene>
    <name evidence="3" type="ORF">K491DRAFT_631659</name>
</gene>
<dbReference type="GO" id="GO:0008270">
    <property type="term" value="F:zinc ion binding"/>
    <property type="evidence" value="ECO:0007669"/>
    <property type="project" value="InterPro"/>
</dbReference>
<evidence type="ECO:0000256" key="1">
    <source>
        <dbReference type="SAM" id="MobiDB-lite"/>
    </source>
</evidence>
<evidence type="ECO:0000313" key="3">
    <source>
        <dbReference type="EMBL" id="KAF2654634.1"/>
    </source>
</evidence>
<dbReference type="InterPro" id="IPR042403">
    <property type="entry name" value="Spt21/Ams2"/>
</dbReference>
<dbReference type="Proteomes" id="UP000799324">
    <property type="component" value="Unassembled WGS sequence"/>
</dbReference>
<dbReference type="SUPFAM" id="SSF57716">
    <property type="entry name" value="Glucocorticoid receptor-like (DNA-binding domain)"/>
    <property type="match status" value="1"/>
</dbReference>
<feature type="region of interest" description="Disordered" evidence="1">
    <location>
        <begin position="245"/>
        <end position="330"/>
    </location>
</feature>
<name>A0A6A6T7U4_9PLEO</name>
<feature type="region of interest" description="Disordered" evidence="1">
    <location>
        <begin position="884"/>
        <end position="908"/>
    </location>
</feature>
<feature type="region of interest" description="Disordered" evidence="1">
    <location>
        <begin position="924"/>
        <end position="961"/>
    </location>
</feature>
<dbReference type="GO" id="GO:0000183">
    <property type="term" value="P:rDNA heterochromatin formation"/>
    <property type="evidence" value="ECO:0007669"/>
    <property type="project" value="TreeGrafter"/>
</dbReference>
<dbReference type="PANTHER" id="PTHR39147:SF1">
    <property type="entry name" value="PROTEIN SPT21"/>
    <property type="match status" value="1"/>
</dbReference>
<feature type="region of interest" description="Disordered" evidence="1">
    <location>
        <begin position="399"/>
        <end position="667"/>
    </location>
</feature>
<dbReference type="PANTHER" id="PTHR39147">
    <property type="entry name" value="PROTEIN SPT21"/>
    <property type="match status" value="1"/>
</dbReference>
<feature type="compositionally biased region" description="Basic and acidic residues" evidence="1">
    <location>
        <begin position="889"/>
        <end position="901"/>
    </location>
</feature>
<dbReference type="AlphaFoldDB" id="A0A6A6T7U4"/>
<dbReference type="OrthoDB" id="3199820at2759"/>
<feature type="compositionally biased region" description="Basic residues" evidence="1">
    <location>
        <begin position="318"/>
        <end position="330"/>
    </location>
</feature>
<dbReference type="GO" id="GO:0030466">
    <property type="term" value="P:silent mating-type cassette heterochromatin formation"/>
    <property type="evidence" value="ECO:0007669"/>
    <property type="project" value="TreeGrafter"/>
</dbReference>
<feature type="region of interest" description="Disordered" evidence="1">
    <location>
        <begin position="1126"/>
        <end position="1147"/>
    </location>
</feature>
<dbReference type="Gene3D" id="3.30.50.10">
    <property type="entry name" value="Erythroid Transcription Factor GATA-1, subunit A"/>
    <property type="match status" value="1"/>
</dbReference>
<feature type="compositionally biased region" description="Low complexity" evidence="1">
    <location>
        <begin position="982"/>
        <end position="992"/>
    </location>
</feature>
<dbReference type="EMBL" id="MU004361">
    <property type="protein sequence ID" value="KAF2654634.1"/>
    <property type="molecule type" value="Genomic_DNA"/>
</dbReference>
<proteinExistence type="predicted"/>
<feature type="compositionally biased region" description="Basic residues" evidence="1">
    <location>
        <begin position="622"/>
        <end position="633"/>
    </location>
</feature>
<organism evidence="3 4">
    <name type="scientific">Lophiostoma macrostomum CBS 122681</name>
    <dbReference type="NCBI Taxonomy" id="1314788"/>
    <lineage>
        <taxon>Eukaryota</taxon>
        <taxon>Fungi</taxon>
        <taxon>Dikarya</taxon>
        <taxon>Ascomycota</taxon>
        <taxon>Pezizomycotina</taxon>
        <taxon>Dothideomycetes</taxon>
        <taxon>Pleosporomycetidae</taxon>
        <taxon>Pleosporales</taxon>
        <taxon>Lophiostomataceae</taxon>
        <taxon>Lophiostoma</taxon>
    </lineage>
</organism>
<sequence>MASPFPAHEADVRQFGGPASRQSPDDNDGSVGDIPRRLMRVKVLYTFDDQNKSNCLARLPQALSVPTVSLDETTQIGVIELRTCIQAIVGASPELVAKLGHDYTVYAYDYSEYETPLVGQGMLSWILASASTTPNAPAEHSQTMVTGRVCKNILGLFSNGSKETLEVKLKLVPVPTCMQREYVENMERYHNLSQLMPEGMDYKAWADFLRSNPTIEQLAHPMHNDPSHDMDAGSIGNIDSVQQMLTGPVPPPAPSYNDQPYTSYSPYGTRPSSPAMSSVSYNPYHAGQDSRPASRASVRGEIGTQPQIHRQPEEGPPKKRARVTKAARPKKAILGVNNDSLRVTASTAASVRLHRPVATTAAAELASLEQVPRAPTPRPGEKSFSYTRVFPRAPPSLLRHASMDAGRPSPLPYDSAMFSDNAVDSADDERGNSPEETPMDIPSSPPVMPQRIASSAPSSPGLPSLSLPADSGFVSDLPVTQEESNEDRNKFWEGSDLPTAADRRKSQSQDTVAQHGIDTLPPPVAPCNFRRDSSCNSSRLTASQNTVPAQSQTGSFRDIGFNFTDIQSSQAKKEREGGRNTVSPSVDPGVREEVQATQPQVLDRSAELPNPSSRASTPNPPKRPRPAKPRGLPRSHTWSGEPMSDAAIPSDAASRPPRSGSGAKRKQNIAERLQKSIQAGELPTYCSNCGEIETPTWRKAYMRVEDGSPTDVQVSSDGTGIVAFEVVEPSEDDDTNDNNNPQYRIFKQVLTDAEKDGKTFTHLTLCNPCGLWLNKKRAMRPQEIWNKKPPLDKGKRKRNPPKGPRKKSRGPEDDMTSDAAVPFSDTVPFVDSAEVPPFNYVPSDAQQHADAISFPPRPNDSSETLPMDDAVAVAALQRAIQSSPVGVRGSKESPIHVEPDLTPKPTRRLLFPSPRALGEIKSLADARTSTSPTASKSCTSHPARHSSRTPNFDMQDIDKENCPPKIDYDGDDLAHLFEEQPTPKTTPAKNAPLQDLLKTPTPGSRRRAALTPRRGAENIGPVTPSRTALTPRGTRAITIAPETPFTRQLNALLSDALSSPNQGIDFSSFTAFSMTPGRSAGAQFTDFLPEDFLSSDMPIPSSPPGAGGLGFSLYEDPATSTAGIWSGANMFGNGHEQQASETRGGAQQSEVVKKLDISVDFAAMIEGVVGRNEHDGQEAHTPGEQQGETTGLGREQEEAIKIKMEVEQRFREELAAVSAANTPRETAADGES</sequence>
<feature type="compositionally biased region" description="Polar residues" evidence="1">
    <location>
        <begin position="1135"/>
        <end position="1147"/>
    </location>
</feature>
<evidence type="ECO:0000259" key="2">
    <source>
        <dbReference type="Pfam" id="PF25823"/>
    </source>
</evidence>